<feature type="compositionally biased region" description="Low complexity" evidence="1">
    <location>
        <begin position="126"/>
        <end position="137"/>
    </location>
</feature>
<dbReference type="AlphaFoldDB" id="A0ABD3RAQ7"/>
<keyword evidence="4" id="KW-1185">Reference proteome</keyword>
<evidence type="ECO:0000313" key="4">
    <source>
        <dbReference type="Proteomes" id="UP001530377"/>
    </source>
</evidence>
<feature type="region of interest" description="Disordered" evidence="1">
    <location>
        <begin position="1"/>
        <end position="108"/>
    </location>
</feature>
<protein>
    <submittedName>
        <fullName evidence="3">Uncharacterized protein</fullName>
    </submittedName>
</protein>
<accession>A0ABD3RAQ7</accession>
<evidence type="ECO:0000256" key="1">
    <source>
        <dbReference type="SAM" id="MobiDB-lite"/>
    </source>
</evidence>
<keyword evidence="2" id="KW-0812">Transmembrane</keyword>
<proteinExistence type="predicted"/>
<reference evidence="3 4" key="1">
    <citation type="submission" date="2024-10" db="EMBL/GenBank/DDBJ databases">
        <title>Updated reference genomes for cyclostephanoid diatoms.</title>
        <authorList>
            <person name="Roberts W.R."/>
            <person name="Alverson A.J."/>
        </authorList>
    </citation>
    <scope>NUCLEOTIDE SEQUENCE [LARGE SCALE GENOMIC DNA]</scope>
    <source>
        <strain evidence="3 4">AJA228-03</strain>
    </source>
</reference>
<keyword evidence="2" id="KW-0472">Membrane</keyword>
<evidence type="ECO:0000313" key="3">
    <source>
        <dbReference type="EMBL" id="KAL3809467.1"/>
    </source>
</evidence>
<gene>
    <name evidence="3" type="ORF">ACHAXA_001869</name>
</gene>
<feature type="region of interest" description="Disordered" evidence="1">
    <location>
        <begin position="120"/>
        <end position="141"/>
    </location>
</feature>
<sequence>MPKRKANESADDAVGLGGEKRTIPPNDATPPPRKRGRREALAAAKDWHDARSTASSGGGGGAPAGPGVDQSTAEDAISPRRKGGREALAAAREWHDARSSSTSSGGVAFATAPRRTGAVDDGGKVVGVPPRSVASSSRSDEYECAPPVVDVAVAAPPAVRKPDDNISNQSALYRDALPTMGVGGGNAFLKSLRGVGGDMKVSTSRSENTTATATMTTSIAESMGGSTSTYSSSTRLAYPAKDFLGIVGKSLLFLALFALNITTAIVAIVVIRGSSSSFDALRGRHASEVDALVTRISKSREVEALLRSGVGVLEREMQARRNAGGGIDSDDVRAMYGIRTESSIDDAADYDIRSVEERNDWLEGMRALEEERSLGLEKLNAMRIALFEDGRF</sequence>
<dbReference type="EMBL" id="JALLPB020000404">
    <property type="protein sequence ID" value="KAL3809467.1"/>
    <property type="molecule type" value="Genomic_DNA"/>
</dbReference>
<evidence type="ECO:0000256" key="2">
    <source>
        <dbReference type="SAM" id="Phobius"/>
    </source>
</evidence>
<feature type="transmembrane region" description="Helical" evidence="2">
    <location>
        <begin position="251"/>
        <end position="271"/>
    </location>
</feature>
<keyword evidence="2" id="KW-1133">Transmembrane helix</keyword>
<comment type="caution">
    <text evidence="3">The sequence shown here is derived from an EMBL/GenBank/DDBJ whole genome shotgun (WGS) entry which is preliminary data.</text>
</comment>
<dbReference type="Proteomes" id="UP001530377">
    <property type="component" value="Unassembled WGS sequence"/>
</dbReference>
<organism evidence="3 4">
    <name type="scientific">Cyclostephanos tholiformis</name>
    <dbReference type="NCBI Taxonomy" id="382380"/>
    <lineage>
        <taxon>Eukaryota</taxon>
        <taxon>Sar</taxon>
        <taxon>Stramenopiles</taxon>
        <taxon>Ochrophyta</taxon>
        <taxon>Bacillariophyta</taxon>
        <taxon>Coscinodiscophyceae</taxon>
        <taxon>Thalassiosirophycidae</taxon>
        <taxon>Stephanodiscales</taxon>
        <taxon>Stephanodiscaceae</taxon>
        <taxon>Cyclostephanos</taxon>
    </lineage>
</organism>
<name>A0ABD3RAQ7_9STRA</name>